<evidence type="ECO:0000259" key="2">
    <source>
        <dbReference type="Pfam" id="PF04993"/>
    </source>
</evidence>
<name>A0ABT2AGW9_9BURK</name>
<organism evidence="3 4">
    <name type="scientific">Massilia agri</name>
    <dbReference type="NCBI Taxonomy" id="1886785"/>
    <lineage>
        <taxon>Bacteria</taxon>
        <taxon>Pseudomonadati</taxon>
        <taxon>Pseudomonadota</taxon>
        <taxon>Betaproteobacteria</taxon>
        <taxon>Burkholderiales</taxon>
        <taxon>Oxalobacteraceae</taxon>
        <taxon>Telluria group</taxon>
        <taxon>Massilia</taxon>
    </lineage>
</organism>
<reference evidence="3 4" key="1">
    <citation type="submission" date="2022-08" db="EMBL/GenBank/DDBJ databases">
        <title>Reclassification of Massilia species as members of the genera Telluria, Duganella, Pseudoduganella, Mokoshia gen. nov. and Zemynaea gen. nov. using orthogonal and non-orthogonal genome-based approaches.</title>
        <authorList>
            <person name="Bowman J.P."/>
        </authorList>
    </citation>
    <scope>NUCLEOTIDE SEQUENCE [LARGE SCALE GENOMIC DNA]</scope>
    <source>
        <strain evidence="3 4">JCM 31661</strain>
    </source>
</reference>
<dbReference type="Pfam" id="PF04993">
    <property type="entry name" value="TfoX_N"/>
    <property type="match status" value="1"/>
</dbReference>
<dbReference type="EMBL" id="JANUHA010000002">
    <property type="protein sequence ID" value="MCS0595415.1"/>
    <property type="molecule type" value="Genomic_DNA"/>
</dbReference>
<dbReference type="SUPFAM" id="SSF159894">
    <property type="entry name" value="YgaC/TfoX-N like"/>
    <property type="match status" value="1"/>
</dbReference>
<feature type="domain" description="TfoX N-terminal" evidence="2">
    <location>
        <begin position="20"/>
        <end position="94"/>
    </location>
</feature>
<keyword evidence="4" id="KW-1185">Reference proteome</keyword>
<dbReference type="InterPro" id="IPR007076">
    <property type="entry name" value="TfoX_N"/>
</dbReference>
<comment type="caution">
    <text evidence="3">The sequence shown here is derived from an EMBL/GenBank/DDBJ whole genome shotgun (WGS) entry which is preliminary data.</text>
</comment>
<dbReference type="Gene3D" id="3.30.1460.30">
    <property type="entry name" value="YgaC/TfoX-N like chaperone"/>
    <property type="match status" value="1"/>
</dbReference>
<evidence type="ECO:0000256" key="1">
    <source>
        <dbReference type="SAM" id="MobiDB-lite"/>
    </source>
</evidence>
<sequence>MATDSHFVDYIIEQSGLGARLTSRKMFGEYALYLDGIVVAFACDNSLFIKPSQAAVLLAPDLPQGPPYPGAKDYPIADELLDDPDALRRLIVETAALMPPPKAKKPGKAGPKKKAGPA</sequence>
<protein>
    <submittedName>
        <fullName evidence="3">TfoX/Sxy family protein</fullName>
    </submittedName>
</protein>
<feature type="compositionally biased region" description="Basic residues" evidence="1">
    <location>
        <begin position="102"/>
        <end position="118"/>
    </location>
</feature>
<proteinExistence type="predicted"/>
<feature type="region of interest" description="Disordered" evidence="1">
    <location>
        <begin position="97"/>
        <end position="118"/>
    </location>
</feature>
<evidence type="ECO:0000313" key="3">
    <source>
        <dbReference type="EMBL" id="MCS0595415.1"/>
    </source>
</evidence>
<evidence type="ECO:0000313" key="4">
    <source>
        <dbReference type="Proteomes" id="UP001206572"/>
    </source>
</evidence>
<accession>A0ABT2AGW9</accession>
<dbReference type="RefSeq" id="WP_258826479.1">
    <property type="nucleotide sequence ID" value="NZ_JANUHA010000002.1"/>
</dbReference>
<dbReference type="Proteomes" id="UP001206572">
    <property type="component" value="Unassembled WGS sequence"/>
</dbReference>
<gene>
    <name evidence="3" type="ORF">NX780_03545</name>
</gene>